<reference evidence="1" key="1">
    <citation type="submission" date="2014-05" db="EMBL/GenBank/DDBJ databases">
        <title>Genome sequence of Mycobacterium aromaticivorans strain JS19b1T (= DSM 45407T).</title>
        <authorList>
            <person name="Kwak Y."/>
            <person name="Park G.-S."/>
            <person name="Li Q.X."/>
            <person name="Lee S.-E."/>
            <person name="Shin J.-H."/>
        </authorList>
    </citation>
    <scope>NUCLEOTIDE SEQUENCE [LARGE SCALE GENOMIC DNA]</scope>
    <source>
        <strain evidence="1">JS19b1</strain>
    </source>
</reference>
<dbReference type="EMBL" id="JALN02000002">
    <property type="protein sequence ID" value="KDE97181.1"/>
    <property type="molecule type" value="Genomic_DNA"/>
</dbReference>
<sequence>MTESRAHHRAIVHAAALSTNPALACARTDLHTAVRADDEHHRRQYALSARDSAGEVLLEPKSTPLERDYARRYFEDADAMIAKPTAMTAAWRQS</sequence>
<dbReference type="OrthoDB" id="4639497at2"/>
<evidence type="ECO:0000313" key="1">
    <source>
        <dbReference type="EMBL" id="KDE97181.1"/>
    </source>
</evidence>
<keyword evidence="2" id="KW-1185">Reference proteome</keyword>
<dbReference type="STRING" id="1440774.Y900_028325"/>
<accession>A0A064CBW9</accession>
<dbReference type="RefSeq" id="WP_051660510.1">
    <property type="nucleotide sequence ID" value="NZ_JALN02000002.1"/>
</dbReference>
<organism evidence="1 2">
    <name type="scientific">Mycolicibacterium aromaticivorans JS19b1 = JCM 16368</name>
    <dbReference type="NCBI Taxonomy" id="1440774"/>
    <lineage>
        <taxon>Bacteria</taxon>
        <taxon>Bacillati</taxon>
        <taxon>Actinomycetota</taxon>
        <taxon>Actinomycetes</taxon>
        <taxon>Mycobacteriales</taxon>
        <taxon>Mycobacteriaceae</taxon>
        <taxon>Mycolicibacterium</taxon>
    </lineage>
</organism>
<dbReference type="Proteomes" id="UP000022835">
    <property type="component" value="Unassembled WGS sequence"/>
</dbReference>
<name>A0A064CBW9_9MYCO</name>
<evidence type="ECO:0000313" key="2">
    <source>
        <dbReference type="Proteomes" id="UP000022835"/>
    </source>
</evidence>
<protein>
    <submittedName>
        <fullName evidence="1">Uncharacterized protein</fullName>
    </submittedName>
</protein>
<dbReference type="AlphaFoldDB" id="A0A064CBW9"/>
<proteinExistence type="predicted"/>
<comment type="caution">
    <text evidence="1">The sequence shown here is derived from an EMBL/GenBank/DDBJ whole genome shotgun (WGS) entry which is preliminary data.</text>
</comment>
<gene>
    <name evidence="1" type="ORF">Y900_028325</name>
</gene>